<accession>A0A4T0FSW7</accession>
<dbReference type="InterPro" id="IPR006939">
    <property type="entry name" value="SNF5"/>
</dbReference>
<reference evidence="7 8" key="1">
    <citation type="submission" date="2019-03" db="EMBL/GenBank/DDBJ databases">
        <title>Sequencing 23 genomes of Wallemia ichthyophaga.</title>
        <authorList>
            <person name="Gostincar C."/>
        </authorList>
    </citation>
    <scope>NUCLEOTIDE SEQUENCE [LARGE SCALE GENOMIC DNA]</scope>
    <source>
        <strain evidence="7 8">EXF-5753</strain>
    </source>
</reference>
<keyword evidence="5" id="KW-0539">Nucleus</keyword>
<feature type="compositionally biased region" description="Polar residues" evidence="6">
    <location>
        <begin position="755"/>
        <end position="771"/>
    </location>
</feature>
<keyword evidence="3" id="KW-0805">Transcription regulation</keyword>
<evidence type="ECO:0000256" key="1">
    <source>
        <dbReference type="ARBA" id="ARBA00004123"/>
    </source>
</evidence>
<dbReference type="Gene3D" id="3.30.50.10">
    <property type="entry name" value="Erythroid Transcription Factor GATA-1, subunit A"/>
    <property type="match status" value="1"/>
</dbReference>
<comment type="caution">
    <text evidence="7">The sequence shown here is derived from an EMBL/GenBank/DDBJ whole genome shotgun (WGS) entry which is preliminary data.</text>
</comment>
<evidence type="ECO:0000256" key="2">
    <source>
        <dbReference type="ARBA" id="ARBA00010239"/>
    </source>
</evidence>
<gene>
    <name evidence="7" type="ORF">E3P99_00902</name>
</gene>
<protein>
    <recommendedName>
        <fullName evidence="9">GATA-type domain-containing protein</fullName>
    </recommendedName>
</protein>
<dbReference type="OrthoDB" id="515064at2759"/>
<proteinExistence type="inferred from homology"/>
<dbReference type="GO" id="GO:0008270">
    <property type="term" value="F:zinc ion binding"/>
    <property type="evidence" value="ECO:0007669"/>
    <property type="project" value="InterPro"/>
</dbReference>
<dbReference type="GO" id="GO:0006355">
    <property type="term" value="P:regulation of DNA-templated transcription"/>
    <property type="evidence" value="ECO:0007669"/>
    <property type="project" value="InterPro"/>
</dbReference>
<dbReference type="PANTHER" id="PTHR10019">
    <property type="entry name" value="SNF5"/>
    <property type="match status" value="1"/>
</dbReference>
<feature type="region of interest" description="Disordered" evidence="6">
    <location>
        <begin position="1014"/>
        <end position="1033"/>
    </location>
</feature>
<evidence type="ECO:0000256" key="5">
    <source>
        <dbReference type="ARBA" id="ARBA00023242"/>
    </source>
</evidence>
<feature type="compositionally biased region" description="Low complexity" evidence="6">
    <location>
        <begin position="988"/>
        <end position="1007"/>
    </location>
</feature>
<feature type="region of interest" description="Disordered" evidence="6">
    <location>
        <begin position="680"/>
        <end position="789"/>
    </location>
</feature>
<evidence type="ECO:0000256" key="4">
    <source>
        <dbReference type="ARBA" id="ARBA00023163"/>
    </source>
</evidence>
<dbReference type="Proteomes" id="UP000310189">
    <property type="component" value="Unassembled WGS sequence"/>
</dbReference>
<evidence type="ECO:0000313" key="8">
    <source>
        <dbReference type="Proteomes" id="UP000310189"/>
    </source>
</evidence>
<dbReference type="EMBL" id="SPNW01000010">
    <property type="protein sequence ID" value="TIA91802.1"/>
    <property type="molecule type" value="Genomic_DNA"/>
</dbReference>
<feature type="region of interest" description="Disordered" evidence="6">
    <location>
        <begin position="373"/>
        <end position="407"/>
    </location>
</feature>
<dbReference type="InterPro" id="IPR013088">
    <property type="entry name" value="Znf_NHR/GATA"/>
</dbReference>
<evidence type="ECO:0000256" key="3">
    <source>
        <dbReference type="ARBA" id="ARBA00023015"/>
    </source>
</evidence>
<name>A0A4T0FSW7_9BASI</name>
<feature type="region of interest" description="Disordered" evidence="6">
    <location>
        <begin position="960"/>
        <end position="1007"/>
    </location>
</feature>
<dbReference type="GO" id="GO:0000228">
    <property type="term" value="C:nuclear chromosome"/>
    <property type="evidence" value="ECO:0007669"/>
    <property type="project" value="InterPro"/>
</dbReference>
<feature type="region of interest" description="Disordered" evidence="6">
    <location>
        <begin position="869"/>
        <end position="946"/>
    </location>
</feature>
<evidence type="ECO:0000313" key="7">
    <source>
        <dbReference type="EMBL" id="TIA91802.1"/>
    </source>
</evidence>
<feature type="compositionally biased region" description="Basic and acidic residues" evidence="6">
    <location>
        <begin position="689"/>
        <end position="700"/>
    </location>
</feature>
<dbReference type="AlphaFoldDB" id="A0A4T0FSW7"/>
<feature type="compositionally biased region" description="Basic residues" evidence="6">
    <location>
        <begin position="376"/>
        <end position="386"/>
    </location>
</feature>
<sequence length="1064" mass="121783">MQSQNIDDDSRQGVKIWDSKDDGYVENLGRDSVKYADITNKSLKQPSVDNYNELKPKYQWFERPDKDNPLEFDSKVRLLYPKDSNSLVDEMRSKMSLDPPIRFHRFHYKDAAQVNEELVPIRLDFDQDYMRLKEVFCYNLKEPHISPKLLAISLCHDFGLNELTAAHLIEKSINDQLEEWKSSVHEYIAVQGPSTSTSTQGALSNADCEWWQAARDDTIPEAKDEEVKVENGDDFVDEDMRILIKLDIIHAPHHLIDQFEWPLSNHTHPNAPELFAVNFAAELGLPGEFVTSISHNIREQSSLYLKSLSRLNYTIDKENAIENIPDEDLRSSFLPQLADASIERSSKEAFQHAPKLDIVSHEDIMNYEKELEKENKRRKRAQKNRKSSNTLITQDREPLKTYRTPPKFPETFISVPHSFLKDQPITINPQSQQNQQLPTSYPRRAAAAKASLNISSSAQAELAEVDNNAEDEDYGADDSQFDNYTSTMEFDEQENRYVKKAIQLQPFDQSKMALTKRPRFVEKLPTKIEYTPAPRLRQDAKIYVPDIEDPTDFFTFGHGKAFRKELSPGTEIKRLSAATINIYSYFSTENQHENMIDGVWHCSNCGVPESYAIGRRKGPMGDKSLCGECGKYLHKVRKNKPVVYSNDIEYHRNLRLQAEREAEEKVSQQKANAQRYRKELKANKQAQKVARDVEQQEISHNKRKQPIIEDSDEDDSYEMSRRNKRKSFDDDDDDESYYEGEDDEAPTRSTRLRQLPTQHVKSPSSSQSEPNGDTMRPSAEKSIRQSVSTPQWLTDAARTMRQRYPHDQFVIVDKPSQSADGVPEWRIKCLDCPGKMYTPGPGLTVENFEKHLKNRQHKQKVALRLGYPLPASGLTPEDHPASLSPSHVSPLGQPSQLQSYPTSRPSSSHQQHQHLNQMQQQQQQQQQQHMGLSPMHPAMGVPMSQSPAQQTDILAAAMYESQSQNSAHRSHSIPHSHSVTPQPPPAQHPMQPMQQAAQQQQQQQQHHLYNPQQFINIPHDLPGPAESIPNSLNMSNMDMNMGHVPSFNFDGVYGADDQPDSGDF</sequence>
<evidence type="ECO:0000256" key="6">
    <source>
        <dbReference type="SAM" id="MobiDB-lite"/>
    </source>
</evidence>
<dbReference type="Pfam" id="PF04855">
    <property type="entry name" value="SNF5"/>
    <property type="match status" value="1"/>
</dbReference>
<organism evidence="7 8">
    <name type="scientific">Wallemia hederae</name>
    <dbReference type="NCBI Taxonomy" id="1540922"/>
    <lineage>
        <taxon>Eukaryota</taxon>
        <taxon>Fungi</taxon>
        <taxon>Dikarya</taxon>
        <taxon>Basidiomycota</taxon>
        <taxon>Wallemiomycotina</taxon>
        <taxon>Wallemiomycetes</taxon>
        <taxon>Wallemiales</taxon>
        <taxon>Wallemiaceae</taxon>
        <taxon>Wallemia</taxon>
    </lineage>
</organism>
<feature type="compositionally biased region" description="Low complexity" evidence="6">
    <location>
        <begin position="909"/>
        <end position="929"/>
    </location>
</feature>
<comment type="similarity">
    <text evidence="2">Belongs to the SNF5 family.</text>
</comment>
<feature type="compositionally biased region" description="Polar residues" evidence="6">
    <location>
        <begin position="883"/>
        <end position="908"/>
    </location>
</feature>
<feature type="compositionally biased region" description="Acidic residues" evidence="6">
    <location>
        <begin position="729"/>
        <end position="744"/>
    </location>
</feature>
<evidence type="ECO:0008006" key="9">
    <source>
        <dbReference type="Google" id="ProtNLM"/>
    </source>
</evidence>
<keyword evidence="8" id="KW-1185">Reference proteome</keyword>
<comment type="subcellular location">
    <subcellularLocation>
        <location evidence="1">Nucleus</location>
    </subcellularLocation>
</comment>
<keyword evidence="4" id="KW-0804">Transcription</keyword>
<dbReference type="GO" id="GO:0006338">
    <property type="term" value="P:chromatin remodeling"/>
    <property type="evidence" value="ECO:0007669"/>
    <property type="project" value="InterPro"/>
</dbReference>